<keyword evidence="7" id="KW-1185">Reference proteome</keyword>
<evidence type="ECO:0000313" key="7">
    <source>
        <dbReference type="Proteomes" id="UP000003963"/>
    </source>
</evidence>
<dbReference type="OrthoDB" id="6882680at2"/>
<feature type="domain" description="Aldehyde dehydrogenase" evidence="5">
    <location>
        <begin position="45"/>
        <end position="497"/>
    </location>
</feature>
<comment type="similarity">
    <text evidence="1 4">Belongs to the aldehyde dehydrogenase family.</text>
</comment>
<dbReference type="GO" id="GO:0016620">
    <property type="term" value="F:oxidoreductase activity, acting on the aldehyde or oxo group of donors, NAD or NADP as acceptor"/>
    <property type="evidence" value="ECO:0007669"/>
    <property type="project" value="InterPro"/>
</dbReference>
<dbReference type="Gene3D" id="3.40.605.10">
    <property type="entry name" value="Aldehyde Dehydrogenase, Chain A, domain 1"/>
    <property type="match status" value="1"/>
</dbReference>
<evidence type="ECO:0000256" key="3">
    <source>
        <dbReference type="PROSITE-ProRule" id="PRU10007"/>
    </source>
</evidence>
<protein>
    <submittedName>
        <fullName evidence="6">Aldehyde dehydrogenase</fullName>
    </submittedName>
</protein>
<dbReference type="InterPro" id="IPR015590">
    <property type="entry name" value="Aldehyde_DH_dom"/>
</dbReference>
<dbReference type="InterPro" id="IPR016163">
    <property type="entry name" value="Ald_DH_C"/>
</dbReference>
<accession>D9W689</accession>
<dbReference type="AlphaFoldDB" id="D9W689"/>
<dbReference type="SUPFAM" id="SSF53720">
    <property type="entry name" value="ALDH-like"/>
    <property type="match status" value="1"/>
</dbReference>
<dbReference type="Pfam" id="PF00171">
    <property type="entry name" value="Aldedh"/>
    <property type="match status" value="1"/>
</dbReference>
<dbReference type="PROSITE" id="PS00687">
    <property type="entry name" value="ALDEHYDE_DEHYDR_GLU"/>
    <property type="match status" value="1"/>
</dbReference>
<dbReference type="InterPro" id="IPR029510">
    <property type="entry name" value="Ald_DH_CS_GLU"/>
</dbReference>
<evidence type="ECO:0000259" key="5">
    <source>
        <dbReference type="Pfam" id="PF00171"/>
    </source>
</evidence>
<reference evidence="6 7" key="1">
    <citation type="submission" date="2009-02" db="EMBL/GenBank/DDBJ databases">
        <title>Annotation of Streptomyces hygroscopicus strain ATCC 53653.</title>
        <authorList>
            <consortium name="The Broad Institute Genome Sequencing Platform"/>
            <consortium name="Broad Institute Microbial Sequencing Center"/>
            <person name="Fischbach M."/>
            <person name="Godfrey P."/>
            <person name="Ward D."/>
            <person name="Young S."/>
            <person name="Zeng Q."/>
            <person name="Koehrsen M."/>
            <person name="Alvarado L."/>
            <person name="Berlin A.M."/>
            <person name="Bochicchio J."/>
            <person name="Borenstein D."/>
            <person name="Chapman S.B."/>
            <person name="Chen Z."/>
            <person name="Engels R."/>
            <person name="Freedman E."/>
            <person name="Gellesch M."/>
            <person name="Goldberg J."/>
            <person name="Griggs A."/>
            <person name="Gujja S."/>
            <person name="Heilman E.R."/>
            <person name="Heiman D.I."/>
            <person name="Hepburn T.A."/>
            <person name="Howarth C."/>
            <person name="Jen D."/>
            <person name="Larson L."/>
            <person name="Lewis B."/>
            <person name="Mehta T."/>
            <person name="Park D."/>
            <person name="Pearson M."/>
            <person name="Richards J."/>
            <person name="Roberts A."/>
            <person name="Saif S."/>
            <person name="Shea T.D."/>
            <person name="Shenoy N."/>
            <person name="Sisk P."/>
            <person name="Stolte C."/>
            <person name="Sykes S.N."/>
            <person name="Thomson T."/>
            <person name="Walk T."/>
            <person name="White J."/>
            <person name="Yandava C."/>
            <person name="Straight P."/>
            <person name="Clardy J."/>
            <person name="Hung D."/>
            <person name="Kolter R."/>
            <person name="Mekalanos J."/>
            <person name="Walker S."/>
            <person name="Walsh C.T."/>
            <person name="Wieland-Brown L.C."/>
            <person name="Haas B."/>
            <person name="Nusbaum C."/>
            <person name="Birren B."/>
        </authorList>
    </citation>
    <scope>NUCLEOTIDE SEQUENCE [LARGE SCALE GENOMIC DNA]</scope>
    <source>
        <strain evidence="6 7">ATCC 53653</strain>
    </source>
</reference>
<dbReference type="InterPro" id="IPR016161">
    <property type="entry name" value="Ald_DH/histidinol_DH"/>
</dbReference>
<evidence type="ECO:0000256" key="2">
    <source>
        <dbReference type="ARBA" id="ARBA00023002"/>
    </source>
</evidence>
<keyword evidence="2 4" id="KW-0560">Oxidoreductase</keyword>
<name>D9W689_9ACTN</name>
<dbReference type="HOGENOM" id="CLU_005391_0_0_11"/>
<evidence type="ECO:0000256" key="1">
    <source>
        <dbReference type="ARBA" id="ARBA00009986"/>
    </source>
</evidence>
<dbReference type="Proteomes" id="UP000003963">
    <property type="component" value="Unassembled WGS sequence"/>
</dbReference>
<sequence>MSTAAASTTVTVRRATDAPPLISAADLPPAGHFVDGTFPDGSPGRVIDVVDPCTEGVIARIPEGTAEDIDRAVAAAARAKGPWGRLVPKDRSEVLHAIADRLAENTDLLVRLESANTGKPLAVSKDDVAMTVDTFRFMAGAVRAATSMAAGDYVEDHLSVILREPLGVIGVITPWNYPLLMAAWKLAPILAAGNSLVIKPSEQTPLTTLKFAELVADLLPPGVVNVVTGYGAEAGARLAEHPDVDMIALTGSVPSGRAVARAAADSLKRVHLELGGKAPVLIFPDADLAAAASALREAGFWNSGQECGAACRVLVHESVAEEFVGHLVGEVRALVVGDPRSGEEVEVGPMVSKAHFDRVTGYVERAKSEGARAATGGEALDGPGYFIAPTVLVDLPEGAEATHQEIFGPVVTVETFAEEDEAVRRANEVPLGLSASVWTENARRSHDVAARLDSGTVWVNSHLVLAAEVPWGGFKGSGYGRDLSLYALDDYSRTKHVMHHHGR</sequence>
<evidence type="ECO:0000313" key="6">
    <source>
        <dbReference type="EMBL" id="EFL20445.1"/>
    </source>
</evidence>
<dbReference type="STRING" id="457427.SSOG_00157"/>
<evidence type="ECO:0000256" key="4">
    <source>
        <dbReference type="RuleBase" id="RU003345"/>
    </source>
</evidence>
<dbReference type="PANTHER" id="PTHR11699">
    <property type="entry name" value="ALDEHYDE DEHYDROGENASE-RELATED"/>
    <property type="match status" value="1"/>
</dbReference>
<proteinExistence type="inferred from homology"/>
<organism evidence="6 7">
    <name type="scientific">Streptomyces himastatinicus ATCC 53653</name>
    <dbReference type="NCBI Taxonomy" id="457427"/>
    <lineage>
        <taxon>Bacteria</taxon>
        <taxon>Bacillati</taxon>
        <taxon>Actinomycetota</taxon>
        <taxon>Actinomycetes</taxon>
        <taxon>Kitasatosporales</taxon>
        <taxon>Streptomycetaceae</taxon>
        <taxon>Streptomyces</taxon>
        <taxon>Streptomyces violaceusniger group</taxon>
    </lineage>
</organism>
<dbReference type="InterPro" id="IPR016162">
    <property type="entry name" value="Ald_DH_N"/>
</dbReference>
<dbReference type="EMBL" id="GG657754">
    <property type="protein sequence ID" value="EFL20445.1"/>
    <property type="molecule type" value="Genomic_DNA"/>
</dbReference>
<feature type="active site" evidence="3">
    <location>
        <position position="273"/>
    </location>
</feature>
<gene>
    <name evidence="6" type="ORF">SSOG_00157</name>
</gene>
<dbReference type="Gene3D" id="3.40.309.10">
    <property type="entry name" value="Aldehyde Dehydrogenase, Chain A, domain 2"/>
    <property type="match status" value="1"/>
</dbReference>
<dbReference type="FunFam" id="3.40.309.10:FF:000012">
    <property type="entry name" value="Betaine aldehyde dehydrogenase"/>
    <property type="match status" value="1"/>
</dbReference>
<dbReference type="RefSeq" id="WP_009712267.1">
    <property type="nucleotide sequence ID" value="NZ_GG657754.1"/>
</dbReference>
<dbReference type="FunFam" id="3.40.605.10:FF:000001">
    <property type="entry name" value="Aldehyde dehydrogenase 1"/>
    <property type="match status" value="1"/>
</dbReference>